<gene>
    <name evidence="1" type="ORF">H4S07_005548</name>
</gene>
<dbReference type="Proteomes" id="UP001140096">
    <property type="component" value="Unassembled WGS sequence"/>
</dbReference>
<name>A0ACC1L104_9FUNG</name>
<dbReference type="EMBL" id="JANBUP010002773">
    <property type="protein sequence ID" value="KAJ2799028.1"/>
    <property type="molecule type" value="Genomic_DNA"/>
</dbReference>
<evidence type="ECO:0000313" key="2">
    <source>
        <dbReference type="Proteomes" id="UP001140096"/>
    </source>
</evidence>
<reference evidence="1" key="1">
    <citation type="submission" date="2022-07" db="EMBL/GenBank/DDBJ databases">
        <title>Phylogenomic reconstructions and comparative analyses of Kickxellomycotina fungi.</title>
        <authorList>
            <person name="Reynolds N.K."/>
            <person name="Stajich J.E."/>
            <person name="Barry K."/>
            <person name="Grigoriev I.V."/>
            <person name="Crous P."/>
            <person name="Smith M.E."/>
        </authorList>
    </citation>
    <scope>NUCLEOTIDE SEQUENCE</scope>
    <source>
        <strain evidence="1">CBS 102833</strain>
    </source>
</reference>
<feature type="non-terminal residue" evidence="1">
    <location>
        <position position="595"/>
    </location>
</feature>
<proteinExistence type="predicted"/>
<keyword evidence="2" id="KW-1185">Reference proteome</keyword>
<comment type="caution">
    <text evidence="1">The sequence shown here is derived from an EMBL/GenBank/DDBJ whole genome shotgun (WGS) entry which is preliminary data.</text>
</comment>
<evidence type="ECO:0000313" key="1">
    <source>
        <dbReference type="EMBL" id="KAJ2799028.1"/>
    </source>
</evidence>
<protein>
    <submittedName>
        <fullName evidence="1">Uncharacterized protein</fullName>
    </submittedName>
</protein>
<accession>A0ACC1L104</accession>
<sequence length="595" mass="66351">SVSMTDLKNVANLQCADSGNTSDDAMAVDLNQIIPGSPRPTVKQDLEPNATVDTTTASTVPKPDTVAPPPAVVSSELLLSQALHYLRETVQFILNQAKSTPPDGLGAAEIDELQHYILYVADVKATPRIYFGTRTHKQVSQLVDELRRKTPYRLRSAVLGSRAQTCINHKVRKSLFIDEECRKLVDENACGPHHAYRKLLAHKKLQRQGDLEIWNLEDIEMLGRETHACPYFAARELSGTADLVFCPYNYILDPGVRASAGVELEGNVVILDEAHNVENAARESGSFEITDEQLQVIAAECHMMVERRMLIAEHQLVGTLASTLVNWLKSSGHPYEYPEFDTQTAVWPRSGESLDALLERIMLSPQFISQLELAVSVIEGYIKDVRSRKDKQRWNEENNNSRFRRGPPMDEDVDDRHLSAGSMRLLEQLLRVLGYLAPDSPFRQDYRVACIRKSKSLHIPNERAEFKSKGRPRKKRKVVVDIPASECTNVLAFWALNPGVVFSEIAAQARTIVLTSGTLSPLDSYASELHVKFSSTLEANHVIDPQRFRALTVECGTSGELLEGKYKNVDLLTFQDDVGNAIADIVARSPDGMLV</sequence>
<feature type="non-terminal residue" evidence="1">
    <location>
        <position position="1"/>
    </location>
</feature>
<organism evidence="1 2">
    <name type="scientific">Coemansia furcata</name>
    <dbReference type="NCBI Taxonomy" id="417177"/>
    <lineage>
        <taxon>Eukaryota</taxon>
        <taxon>Fungi</taxon>
        <taxon>Fungi incertae sedis</taxon>
        <taxon>Zoopagomycota</taxon>
        <taxon>Kickxellomycotina</taxon>
        <taxon>Kickxellomycetes</taxon>
        <taxon>Kickxellales</taxon>
        <taxon>Kickxellaceae</taxon>
        <taxon>Coemansia</taxon>
    </lineage>
</organism>